<evidence type="ECO:0000313" key="3">
    <source>
        <dbReference type="WBParaSite" id="Csp11.Scaffold629.g8336.t2"/>
    </source>
</evidence>
<dbReference type="PANTHER" id="PTHR39364:SF1">
    <property type="entry name" value="DUF5045 DOMAIN-CONTAINING PROTEIN-RELATED"/>
    <property type="match status" value="1"/>
</dbReference>
<sequence>MMMASRSMRSSREPKGGTEKGFYGLADHQNRQKFSSILKRKKSANIQMADEVKSLCKQVEAYKSCSDNLHQSLMFMIVENEQSSKKLHVEVKTEPNLRYAAQYLKTYESVASTGKTKYESLEPAIKVLTNLDAENEKRVKKLLEALKPLTKWIGEDYWEYVRLRAAYCESLASAEEATAQQSKEKSEPADRAAANAQKKKTESLRKLVEFIKNEIFEQKQKHADSVLKFRDEMIAYHKAMAELIPFADQKPNNEQKSVRKSKK</sequence>
<organism evidence="2 3">
    <name type="scientific">Caenorhabditis tropicalis</name>
    <dbReference type="NCBI Taxonomy" id="1561998"/>
    <lineage>
        <taxon>Eukaryota</taxon>
        <taxon>Metazoa</taxon>
        <taxon>Ecdysozoa</taxon>
        <taxon>Nematoda</taxon>
        <taxon>Chromadorea</taxon>
        <taxon>Rhabditida</taxon>
        <taxon>Rhabditina</taxon>
        <taxon>Rhabditomorpha</taxon>
        <taxon>Rhabditoidea</taxon>
        <taxon>Rhabditidae</taxon>
        <taxon>Peloderinae</taxon>
        <taxon>Caenorhabditis</taxon>
    </lineage>
</organism>
<dbReference type="AlphaFoldDB" id="A0A1I7UDV8"/>
<accession>A0A1I7UDV8</accession>
<dbReference type="eggNOG" id="ENOG502TFMY">
    <property type="taxonomic scope" value="Eukaryota"/>
</dbReference>
<name>A0A1I7UDV8_9PELO</name>
<feature type="region of interest" description="Disordered" evidence="1">
    <location>
        <begin position="178"/>
        <end position="198"/>
    </location>
</feature>
<feature type="region of interest" description="Disordered" evidence="1">
    <location>
        <begin position="1"/>
        <end position="23"/>
    </location>
</feature>
<evidence type="ECO:0000256" key="1">
    <source>
        <dbReference type="SAM" id="MobiDB-lite"/>
    </source>
</evidence>
<protein>
    <submittedName>
        <fullName evidence="3">BAR domain-containing protein</fullName>
    </submittedName>
</protein>
<dbReference type="InterPro" id="IPR027267">
    <property type="entry name" value="AH/BAR_dom_sf"/>
</dbReference>
<reference evidence="3" key="1">
    <citation type="submission" date="2016-11" db="UniProtKB">
        <authorList>
            <consortium name="WormBaseParasite"/>
        </authorList>
    </citation>
    <scope>IDENTIFICATION</scope>
</reference>
<dbReference type="Proteomes" id="UP000095282">
    <property type="component" value="Unplaced"/>
</dbReference>
<dbReference type="WBParaSite" id="Csp11.Scaffold629.g8336.t2">
    <property type="protein sequence ID" value="Csp11.Scaffold629.g8336.t2"/>
    <property type="gene ID" value="Csp11.Scaffold629.g8336"/>
</dbReference>
<proteinExistence type="predicted"/>
<dbReference type="Gene3D" id="1.20.1270.60">
    <property type="entry name" value="Arfaptin homology (AH) domain/BAR domain"/>
    <property type="match status" value="1"/>
</dbReference>
<dbReference type="PANTHER" id="PTHR39364">
    <property type="entry name" value="PROTEIN CBG04867"/>
    <property type="match status" value="1"/>
</dbReference>
<keyword evidence="2" id="KW-1185">Reference proteome</keyword>
<evidence type="ECO:0000313" key="2">
    <source>
        <dbReference type="Proteomes" id="UP000095282"/>
    </source>
</evidence>